<dbReference type="SMART" id="SM00342">
    <property type="entry name" value="HTH_ARAC"/>
    <property type="match status" value="1"/>
</dbReference>
<dbReference type="PROSITE" id="PS01124">
    <property type="entry name" value="HTH_ARAC_FAMILY_2"/>
    <property type="match status" value="1"/>
</dbReference>
<dbReference type="Pfam" id="PF00027">
    <property type="entry name" value="cNMP_binding"/>
    <property type="match status" value="1"/>
</dbReference>
<dbReference type="Gene3D" id="1.10.10.60">
    <property type="entry name" value="Homeodomain-like"/>
    <property type="match status" value="1"/>
</dbReference>
<dbReference type="Pfam" id="PF12833">
    <property type="entry name" value="HTH_18"/>
    <property type="match status" value="1"/>
</dbReference>
<evidence type="ECO:0000259" key="3">
    <source>
        <dbReference type="PROSITE" id="PS50042"/>
    </source>
</evidence>
<dbReference type="PANTHER" id="PTHR43280:SF29">
    <property type="entry name" value="ARAC-FAMILY TRANSCRIPTIONAL REGULATOR"/>
    <property type="match status" value="1"/>
</dbReference>
<gene>
    <name evidence="4" type="ORF">CPT03_16400</name>
</gene>
<dbReference type="KEGG" id="pgs:CPT03_16400"/>
<dbReference type="CDD" id="cd00038">
    <property type="entry name" value="CAP_ED"/>
    <property type="match status" value="1"/>
</dbReference>
<dbReference type="InterPro" id="IPR014710">
    <property type="entry name" value="RmlC-like_jellyroll"/>
</dbReference>
<keyword evidence="1" id="KW-0238">DNA-binding</keyword>
<dbReference type="Proteomes" id="UP000223749">
    <property type="component" value="Chromosome"/>
</dbReference>
<protein>
    <recommendedName>
        <fullName evidence="6">HTH araC/xylS-type domain-containing protein</fullName>
    </recommendedName>
</protein>
<dbReference type="AlphaFoldDB" id="A0A2D1U8J4"/>
<dbReference type="GO" id="GO:0003700">
    <property type="term" value="F:DNA-binding transcription factor activity"/>
    <property type="evidence" value="ECO:0007669"/>
    <property type="project" value="InterPro"/>
</dbReference>
<evidence type="ECO:0000313" key="4">
    <source>
        <dbReference type="EMBL" id="ATP57928.1"/>
    </source>
</evidence>
<evidence type="ECO:0000313" key="5">
    <source>
        <dbReference type="Proteomes" id="UP000223749"/>
    </source>
</evidence>
<dbReference type="InterPro" id="IPR000595">
    <property type="entry name" value="cNMP-bd_dom"/>
</dbReference>
<reference evidence="4 5" key="1">
    <citation type="submission" date="2017-10" db="EMBL/GenBank/DDBJ databases">
        <title>Whole genome of Pedobacter ginsengisoli T01R-27 isolated from tomato rhizosphere.</title>
        <authorList>
            <person name="Weon H.-Y."/>
            <person name="Lee S.A."/>
            <person name="Sang M.K."/>
            <person name="Song J."/>
        </authorList>
    </citation>
    <scope>NUCLEOTIDE SEQUENCE [LARGE SCALE GENOMIC DNA]</scope>
    <source>
        <strain evidence="4 5">T01R-27</strain>
    </source>
</reference>
<dbReference type="PANTHER" id="PTHR43280">
    <property type="entry name" value="ARAC-FAMILY TRANSCRIPTIONAL REGULATOR"/>
    <property type="match status" value="1"/>
</dbReference>
<dbReference type="InterPro" id="IPR018490">
    <property type="entry name" value="cNMP-bd_dom_sf"/>
</dbReference>
<feature type="domain" description="Cyclic nucleotide-binding" evidence="3">
    <location>
        <begin position="29"/>
        <end position="123"/>
    </location>
</feature>
<feature type="domain" description="HTH araC/xylS-type" evidence="2">
    <location>
        <begin position="219"/>
        <end position="324"/>
    </location>
</feature>
<sequence>MPKASNLRHQPFIRPDPHLEDLAINHISSYHPLPKALEDKVRACLFDAKVKKNEYLLKQGEISEYLYFIIQGLVVGYTMLKNKKLTTYICLEGESVSAIKGMYGEGPSGESIYAVEDSHLIGLPIRNLLEWLETSFEMNIIIRKIVESFYKSAHQRSNLVRMGTAQEKYEFYLSTTNHNIQRIPPRYIADLLDIKPETLYKILKKVKEPNEATLQAYFQVIENYMVGQQAFKQHGLTLPKMSGDLNIPAHQLSHILNFHYRKSFSAFVNSYRVDYVRNKLQNIKDWQHLTIEAVGSEGGFSSRSAFFAEFKLNTGMTPAEYARSGQN</sequence>
<keyword evidence="5" id="KW-1185">Reference proteome</keyword>
<evidence type="ECO:0008006" key="6">
    <source>
        <dbReference type="Google" id="ProtNLM"/>
    </source>
</evidence>
<accession>A0A2D1U8J4</accession>
<dbReference type="InterPro" id="IPR018060">
    <property type="entry name" value="HTH_AraC"/>
</dbReference>
<evidence type="ECO:0000259" key="2">
    <source>
        <dbReference type="PROSITE" id="PS01124"/>
    </source>
</evidence>
<organism evidence="4 5">
    <name type="scientific">Pedobacter ginsengisoli</name>
    <dbReference type="NCBI Taxonomy" id="363852"/>
    <lineage>
        <taxon>Bacteria</taxon>
        <taxon>Pseudomonadati</taxon>
        <taxon>Bacteroidota</taxon>
        <taxon>Sphingobacteriia</taxon>
        <taxon>Sphingobacteriales</taxon>
        <taxon>Sphingobacteriaceae</taxon>
        <taxon>Pedobacter</taxon>
    </lineage>
</organism>
<dbReference type="RefSeq" id="WP_099439837.1">
    <property type="nucleotide sequence ID" value="NZ_CP024091.1"/>
</dbReference>
<dbReference type="OrthoDB" id="792939at2"/>
<evidence type="ECO:0000256" key="1">
    <source>
        <dbReference type="ARBA" id="ARBA00023125"/>
    </source>
</evidence>
<dbReference type="PROSITE" id="PS50042">
    <property type="entry name" value="CNMP_BINDING_3"/>
    <property type="match status" value="1"/>
</dbReference>
<name>A0A2D1U8J4_9SPHI</name>
<proteinExistence type="predicted"/>
<dbReference type="SUPFAM" id="SSF51206">
    <property type="entry name" value="cAMP-binding domain-like"/>
    <property type="match status" value="1"/>
</dbReference>
<dbReference type="EMBL" id="CP024091">
    <property type="protein sequence ID" value="ATP57928.1"/>
    <property type="molecule type" value="Genomic_DNA"/>
</dbReference>
<dbReference type="GO" id="GO:0043565">
    <property type="term" value="F:sequence-specific DNA binding"/>
    <property type="evidence" value="ECO:0007669"/>
    <property type="project" value="InterPro"/>
</dbReference>
<dbReference type="Gene3D" id="2.60.120.10">
    <property type="entry name" value="Jelly Rolls"/>
    <property type="match status" value="1"/>
</dbReference>